<feature type="compositionally biased region" description="Basic and acidic residues" evidence="13">
    <location>
        <begin position="1517"/>
        <end position="1531"/>
    </location>
</feature>
<dbReference type="Pfam" id="PF00077">
    <property type="entry name" value="RVP"/>
    <property type="match status" value="1"/>
</dbReference>
<keyword evidence="10" id="KW-0695">RNA-directed DNA polymerase</keyword>
<keyword evidence="19" id="KW-1185">Reference proteome</keyword>
<dbReference type="EC" id="3.1.26.4" evidence="2"/>
<dbReference type="Gene3D" id="3.10.10.10">
    <property type="entry name" value="HIV Type 1 Reverse Transcriptase, subunit A, domain 1"/>
    <property type="match status" value="1"/>
</dbReference>
<dbReference type="InterPro" id="IPR054465">
    <property type="entry name" value="Integrase_p58-like_C"/>
</dbReference>
<dbReference type="PROSITE" id="PS50158">
    <property type="entry name" value="ZF_CCHC"/>
    <property type="match status" value="1"/>
</dbReference>
<dbReference type="GO" id="GO:0015074">
    <property type="term" value="P:DNA integration"/>
    <property type="evidence" value="ECO:0007669"/>
    <property type="project" value="InterPro"/>
</dbReference>
<dbReference type="SUPFAM" id="SSF50630">
    <property type="entry name" value="Acid proteases"/>
    <property type="match status" value="1"/>
</dbReference>
<dbReference type="FunFam" id="3.30.420.10:FF:000032">
    <property type="entry name" value="Retrovirus-related Pol polyprotein from transposon 297-like Protein"/>
    <property type="match status" value="1"/>
</dbReference>
<feature type="region of interest" description="Disordered" evidence="13">
    <location>
        <begin position="1496"/>
        <end position="1531"/>
    </location>
</feature>
<dbReference type="Pfam" id="PF17917">
    <property type="entry name" value="RT_RNaseH"/>
    <property type="match status" value="1"/>
</dbReference>
<feature type="domain" description="SCAN box" evidence="15">
    <location>
        <begin position="166"/>
        <end position="240"/>
    </location>
</feature>
<dbReference type="Gene3D" id="3.30.70.270">
    <property type="match status" value="2"/>
</dbReference>
<dbReference type="OMA" id="WTERCEE"/>
<dbReference type="GO" id="GO:0004523">
    <property type="term" value="F:RNA-DNA hybrid ribonuclease activity"/>
    <property type="evidence" value="ECO:0007669"/>
    <property type="project" value="UniProtKB-EC"/>
</dbReference>
<dbReference type="FunFam" id="3.30.70.270:FF:000020">
    <property type="entry name" value="Transposon Tf2-6 polyprotein-like Protein"/>
    <property type="match status" value="1"/>
</dbReference>
<dbReference type="InterPro" id="IPR036397">
    <property type="entry name" value="RNaseH_sf"/>
</dbReference>
<keyword evidence="7" id="KW-0540">Nuclease</keyword>
<feature type="region of interest" description="Disordered" evidence="13">
    <location>
        <begin position="475"/>
        <end position="494"/>
    </location>
</feature>
<feature type="region of interest" description="Disordered" evidence="13">
    <location>
        <begin position="250"/>
        <end position="307"/>
    </location>
</feature>
<dbReference type="GO" id="GO:0006508">
    <property type="term" value="P:proteolysis"/>
    <property type="evidence" value="ECO:0007669"/>
    <property type="project" value="UniProtKB-KW"/>
</dbReference>
<evidence type="ECO:0000259" key="16">
    <source>
        <dbReference type="PROSITE" id="PS50878"/>
    </source>
</evidence>
<dbReference type="InterPro" id="IPR041588">
    <property type="entry name" value="Integrase_H2C2"/>
</dbReference>
<reference evidence="18" key="3">
    <citation type="submission" date="2025-09" db="UniProtKB">
        <authorList>
            <consortium name="Ensembl"/>
        </authorList>
    </citation>
    <scope>IDENTIFICATION</scope>
</reference>
<keyword evidence="12" id="KW-0862">Zinc</keyword>
<dbReference type="FunFam" id="3.10.10.10:FF:000007">
    <property type="entry name" value="Retrovirus-related Pol polyprotein from transposon 17.6-like Protein"/>
    <property type="match status" value="1"/>
</dbReference>
<dbReference type="PROSITE" id="PS50994">
    <property type="entry name" value="INTEGRASE"/>
    <property type="match status" value="1"/>
</dbReference>
<dbReference type="GeneTree" id="ENSGT01050000244855"/>
<evidence type="ECO:0000259" key="15">
    <source>
        <dbReference type="PROSITE" id="PS50804"/>
    </source>
</evidence>
<keyword evidence="12" id="KW-0479">Metal-binding</keyword>
<evidence type="ECO:0000256" key="10">
    <source>
        <dbReference type="ARBA" id="ARBA00022918"/>
    </source>
</evidence>
<dbReference type="InterPro" id="IPR012337">
    <property type="entry name" value="RNaseH-like_sf"/>
</dbReference>
<dbReference type="SUPFAM" id="SSF53098">
    <property type="entry name" value="Ribonuclease H-like"/>
    <property type="match status" value="1"/>
</dbReference>
<dbReference type="InterPro" id="IPR001584">
    <property type="entry name" value="Integrase_cat-core"/>
</dbReference>
<feature type="domain" description="Reverse transcriptase" evidence="16">
    <location>
        <begin position="1042"/>
        <end position="1220"/>
    </location>
</feature>
<keyword evidence="4" id="KW-0645">Protease</keyword>
<dbReference type="GO" id="GO:0008233">
    <property type="term" value="F:peptidase activity"/>
    <property type="evidence" value="ECO:0007669"/>
    <property type="project" value="UniProtKB-KW"/>
</dbReference>
<feature type="compositionally biased region" description="Basic and acidic residues" evidence="13">
    <location>
        <begin position="282"/>
        <end position="305"/>
    </location>
</feature>
<evidence type="ECO:0000313" key="18">
    <source>
        <dbReference type="Ensembl" id="ENSSTUP00000008939.1"/>
    </source>
</evidence>
<evidence type="ECO:0000256" key="3">
    <source>
        <dbReference type="ARBA" id="ARBA00012493"/>
    </source>
</evidence>
<dbReference type="Gene3D" id="4.10.60.10">
    <property type="entry name" value="Zinc finger, CCHC-type"/>
    <property type="match status" value="1"/>
</dbReference>
<evidence type="ECO:0000256" key="9">
    <source>
        <dbReference type="ARBA" id="ARBA00022801"/>
    </source>
</evidence>
<dbReference type="InterPro" id="IPR050951">
    <property type="entry name" value="Retrovirus_Pol_polyprotein"/>
</dbReference>
<dbReference type="InterPro" id="IPR036875">
    <property type="entry name" value="Znf_CCHC_sf"/>
</dbReference>
<dbReference type="InterPro" id="IPR018061">
    <property type="entry name" value="Retropepsins"/>
</dbReference>
<dbReference type="InParanoid" id="A0A673W9Y5"/>
<evidence type="ECO:0000256" key="8">
    <source>
        <dbReference type="ARBA" id="ARBA00022759"/>
    </source>
</evidence>
<dbReference type="InterPro" id="IPR043502">
    <property type="entry name" value="DNA/RNA_pol_sf"/>
</dbReference>
<evidence type="ECO:0000256" key="7">
    <source>
        <dbReference type="ARBA" id="ARBA00022722"/>
    </source>
</evidence>
<evidence type="ECO:0000259" key="14">
    <source>
        <dbReference type="PROSITE" id="PS50158"/>
    </source>
</evidence>
<dbReference type="Pfam" id="PF22938">
    <property type="entry name" value="Integrase_p58_C"/>
    <property type="match status" value="1"/>
</dbReference>
<evidence type="ECO:0000256" key="13">
    <source>
        <dbReference type="SAM" id="MobiDB-lite"/>
    </source>
</evidence>
<keyword evidence="8" id="KW-0255">Endonuclease</keyword>
<name>A0A673W9Y5_SALTR</name>
<dbReference type="CDD" id="cd00303">
    <property type="entry name" value="retropepsin_like"/>
    <property type="match status" value="1"/>
</dbReference>
<dbReference type="PANTHER" id="PTHR37984:SF5">
    <property type="entry name" value="PROTEIN NYNRIN-LIKE"/>
    <property type="match status" value="1"/>
</dbReference>
<dbReference type="Pfam" id="PF17921">
    <property type="entry name" value="Integrase_H2C2"/>
    <property type="match status" value="1"/>
</dbReference>
<protein>
    <recommendedName>
        <fullName evidence="11">Gypsy retrotransposon integrase-like protein 1</fullName>
        <ecNumber evidence="3">2.7.7.49</ecNumber>
        <ecNumber evidence="2">3.1.26.4</ecNumber>
    </recommendedName>
</protein>
<dbReference type="Pfam" id="PF00665">
    <property type="entry name" value="rve"/>
    <property type="match status" value="1"/>
</dbReference>
<dbReference type="InterPro" id="IPR000477">
    <property type="entry name" value="RT_dom"/>
</dbReference>
<dbReference type="Gene3D" id="1.10.340.70">
    <property type="match status" value="1"/>
</dbReference>
<proteinExistence type="inferred from homology"/>
<dbReference type="InterPro" id="IPR003309">
    <property type="entry name" value="SCAN_dom"/>
</dbReference>
<feature type="domain" description="Integrase catalytic" evidence="17">
    <location>
        <begin position="672"/>
        <end position="830"/>
    </location>
</feature>
<dbReference type="GO" id="GO:0008270">
    <property type="term" value="F:zinc ion binding"/>
    <property type="evidence" value="ECO:0007669"/>
    <property type="project" value="UniProtKB-KW"/>
</dbReference>
<accession>A0A673W9Y5</accession>
<evidence type="ECO:0000256" key="1">
    <source>
        <dbReference type="ARBA" id="ARBA00010879"/>
    </source>
</evidence>
<dbReference type="PROSITE" id="PS50878">
    <property type="entry name" value="RT_POL"/>
    <property type="match status" value="1"/>
</dbReference>
<dbReference type="PANTHER" id="PTHR37984">
    <property type="entry name" value="PROTEIN CBG26694"/>
    <property type="match status" value="1"/>
</dbReference>
<dbReference type="EC" id="2.7.7.49" evidence="3"/>
<feature type="domain" description="CCHC-type" evidence="14">
    <location>
        <begin position="316"/>
        <end position="330"/>
    </location>
</feature>
<dbReference type="SMART" id="SM00431">
    <property type="entry name" value="SCAN"/>
    <property type="match status" value="1"/>
</dbReference>
<dbReference type="InterPro" id="IPR043128">
    <property type="entry name" value="Rev_trsase/Diguanyl_cyclase"/>
</dbReference>
<dbReference type="PROSITE" id="PS50804">
    <property type="entry name" value="SCAN_BOX"/>
    <property type="match status" value="1"/>
</dbReference>
<dbReference type="FunFam" id="3.10.20.370:FF:000001">
    <property type="entry name" value="Retrovirus-related Pol polyprotein from transposon 17.6-like protein"/>
    <property type="match status" value="1"/>
</dbReference>
<keyword evidence="12" id="KW-0863">Zinc-finger</keyword>
<dbReference type="Ensembl" id="ENSSTUT00000009571.1">
    <property type="protein sequence ID" value="ENSSTUP00000008939.1"/>
    <property type="gene ID" value="ENSSTUG00000004417.1"/>
</dbReference>
<comment type="similarity">
    <text evidence="1">Belongs to the beta type-B retroviral polymerase family. HERV class-II K(HML-2) pol subfamily.</text>
</comment>
<dbReference type="FunFam" id="1.10.340.70:FF:000001">
    <property type="entry name" value="Retrovirus-related Pol polyprotein from transposon gypsy-like Protein"/>
    <property type="match status" value="1"/>
</dbReference>
<reference evidence="18" key="2">
    <citation type="submission" date="2025-08" db="UniProtKB">
        <authorList>
            <consortium name="Ensembl"/>
        </authorList>
    </citation>
    <scope>IDENTIFICATION</scope>
</reference>
<evidence type="ECO:0000313" key="19">
    <source>
        <dbReference type="Proteomes" id="UP000472277"/>
    </source>
</evidence>
<reference evidence="18" key="1">
    <citation type="submission" date="2021-04" db="EMBL/GenBank/DDBJ databases">
        <authorList>
            <consortium name="Wellcome Sanger Institute Data Sharing"/>
        </authorList>
    </citation>
    <scope>NUCLEOTIDE SEQUENCE [LARGE SCALE GENOMIC DNA]</scope>
</reference>
<dbReference type="GO" id="GO:0003676">
    <property type="term" value="F:nucleic acid binding"/>
    <property type="evidence" value="ECO:0007669"/>
    <property type="project" value="InterPro"/>
</dbReference>
<dbReference type="Pfam" id="PF00098">
    <property type="entry name" value="zf-CCHC"/>
    <property type="match status" value="1"/>
</dbReference>
<dbReference type="GO" id="GO:0003964">
    <property type="term" value="F:RNA-directed DNA polymerase activity"/>
    <property type="evidence" value="ECO:0007669"/>
    <property type="project" value="UniProtKB-KW"/>
</dbReference>
<dbReference type="Pfam" id="PF00078">
    <property type="entry name" value="RVT_1"/>
    <property type="match status" value="1"/>
</dbReference>
<dbReference type="SUPFAM" id="SSF47353">
    <property type="entry name" value="Retrovirus capsid dimerization domain-like"/>
    <property type="match status" value="1"/>
</dbReference>
<evidence type="ECO:0000256" key="12">
    <source>
        <dbReference type="PROSITE-ProRule" id="PRU00047"/>
    </source>
</evidence>
<evidence type="ECO:0000256" key="4">
    <source>
        <dbReference type="ARBA" id="ARBA00022670"/>
    </source>
</evidence>
<dbReference type="CDD" id="cd01647">
    <property type="entry name" value="RT_LTR"/>
    <property type="match status" value="1"/>
</dbReference>
<dbReference type="InterPro" id="IPR021109">
    <property type="entry name" value="Peptidase_aspartic_dom_sf"/>
</dbReference>
<dbReference type="Proteomes" id="UP000472277">
    <property type="component" value="Chromosome 1"/>
</dbReference>
<evidence type="ECO:0000256" key="2">
    <source>
        <dbReference type="ARBA" id="ARBA00012180"/>
    </source>
</evidence>
<evidence type="ECO:0000256" key="5">
    <source>
        <dbReference type="ARBA" id="ARBA00022679"/>
    </source>
</evidence>
<dbReference type="SUPFAM" id="SSF56672">
    <property type="entry name" value="DNA/RNA polymerases"/>
    <property type="match status" value="1"/>
</dbReference>
<evidence type="ECO:0000256" key="6">
    <source>
        <dbReference type="ARBA" id="ARBA00022695"/>
    </source>
</evidence>
<dbReference type="Gene3D" id="3.30.420.10">
    <property type="entry name" value="Ribonuclease H-like superfamily/Ribonuclease H"/>
    <property type="match status" value="1"/>
</dbReference>
<dbReference type="Gene3D" id="2.40.70.10">
    <property type="entry name" value="Acid Proteases"/>
    <property type="match status" value="1"/>
</dbReference>
<dbReference type="CDD" id="cd09274">
    <property type="entry name" value="RNase_HI_RT_Ty3"/>
    <property type="match status" value="1"/>
</dbReference>
<dbReference type="InterPro" id="IPR001878">
    <property type="entry name" value="Znf_CCHC"/>
</dbReference>
<keyword evidence="6" id="KW-0548">Nucleotidyltransferase</keyword>
<dbReference type="SUPFAM" id="SSF57756">
    <property type="entry name" value="Retrovirus zinc finger-like domains"/>
    <property type="match status" value="1"/>
</dbReference>
<dbReference type="SMART" id="SM00343">
    <property type="entry name" value="ZnF_C2HC"/>
    <property type="match status" value="1"/>
</dbReference>
<dbReference type="Pfam" id="PF02023">
    <property type="entry name" value="SCAN"/>
    <property type="match status" value="1"/>
</dbReference>
<keyword evidence="9" id="KW-0378">Hydrolase</keyword>
<keyword evidence="5" id="KW-0808">Transferase</keyword>
<dbReference type="InterPro" id="IPR038269">
    <property type="entry name" value="SCAN_sf"/>
</dbReference>
<evidence type="ECO:0000259" key="17">
    <source>
        <dbReference type="PROSITE" id="PS50994"/>
    </source>
</evidence>
<dbReference type="Gene3D" id="1.10.4020.10">
    <property type="entry name" value="DNA breaking-rejoining enzymes"/>
    <property type="match status" value="1"/>
</dbReference>
<sequence length="1531" mass="173311">MSMEGAIQALLQAVAAQQEATRAQQIAHQDAMRMYQDTLQVQHHTNQLLREEQERNTRELREGLKGLADQIGTQLPAANTQRWANHFLQKMTAQDDVEAYLTTFERTAEREKWPKEEWAGLLAPYLAGDAQKAYFDLELKDAQDYDKLKGEILTRLGVTDTVRAHRFHQWSYRPGQTPRTQMFDLIHLARKWLRPETRSSAEVVETIVLNQFQRGLPQEVRRWVGQNEVLSADHLVGLVERYCTAGTAEQAQEERFPFPRPGRTSGQVKTVPTGGGGGEQRGAMRKESESGRDTKGKTGNRDWGSRRSPPRNPIICYNCNRPGHIAAYCPIKEEPMQCNLGEKEDEIWYACPVVTTVLERSRNKHMCRVKVEGKEVEALLDSGSMLTLVVANLVPTHKLDTSQDISVTCIHGDTRLYPTALVSIQTEDGLLDYEVGVVPKMPYDVILGRDFPNFAKLGQKNGIFEKPTTLTKQEEAWGLQPRPRKEVSQGPSPQVLVGEDEDEVANLVDNEQPSTSGAGVDLNPEDDYLEPADLAGSMTNFGTAQHQDPTLQQARADVQVIDGTPINDTMMPNSFPHFIMKNGLVYRVSKIGVDVVEQLLVPTRYRKTVLDLAHGHILGGHLGIDKTRDRIVRRFYWPGIQAEVARHCGECPECQVTAPRPAFRSPLVPLPIIETPFERIAMDIVGPLPKSARGHQYILVILDYATRYPEAIPLRTMASKNIAKELVLLFTRVGVPKEILTDQGTPFMSRLMADLCKLWQVKQLRTSVYHPQTDGLVERFNRTLKSMLRKVIDKDGKNWDCMLPYLMFAIREVPQASLGFSPFELVYGRHPRGILDIARETWEHQSTPYTSVIEHVTAMQNRIATVMPIVREHMRQAQEHQRHTYNRQATLREFQPGDKVLVLIPTVECKLLATWKGPYEVLERIGEVNYRIRQPGRRPQEQIYHINLLKAWRERETLMVTYPTHTQETAEVNISPTLSPAQVQEVKTLIQKNRDVFSEVPGRTEVTAHDIVSLPGRKVSMRPYRVPEARQAAIRAETEKMLTAGVIEESHSEWSSPIVMVSKPDGSLRFCNDFRKVNEISKFDAYPMPRVDELLEKIGKARYITTLDLTKGYWQIPLTPRAKEKTAFATPDGLFQYTVMPFGLHGAPATFQRLMDKVLKPHQAYAAAYLDDVGIYSPDWESHLPRVQAVLDALRKAGLTANPAKCYVGLEETEYLGYTVGRGLIKPQRKKVEAIREWPKPVNKKQVRAFLGLTGYYRKFIPSYATVAAPLTDMTRARGPNMVKWDERATKAFRTLQEALCCNPVLVVPDFEREFVVQTDASEVGLGAVLSQEVEGVEHPILFLSRKLEPRETNYSVVEKEALAVKWALESLKYYLLGRHFTLISDHAPLTWMHRAKEKNARVMRWFLSLQPFHFDLKHRAGKEMGNVDGLSRMHAYFAAVARPRGSDLGGEMCGKEGGRVINGRYVRAELINGLCPITKMATPIRTTDHKMADCQNYNSQKQGEPSEGGADPQIKGQEKPGRGRESGKDL</sequence>
<dbReference type="InterPro" id="IPR041373">
    <property type="entry name" value="RT_RNaseH"/>
</dbReference>
<evidence type="ECO:0000256" key="11">
    <source>
        <dbReference type="ARBA" id="ARBA00039658"/>
    </source>
</evidence>
<organism evidence="18 19">
    <name type="scientific">Salmo trutta</name>
    <name type="common">Brown trout</name>
    <dbReference type="NCBI Taxonomy" id="8032"/>
    <lineage>
        <taxon>Eukaryota</taxon>
        <taxon>Metazoa</taxon>
        <taxon>Chordata</taxon>
        <taxon>Craniata</taxon>
        <taxon>Vertebrata</taxon>
        <taxon>Euteleostomi</taxon>
        <taxon>Actinopterygii</taxon>
        <taxon>Neopterygii</taxon>
        <taxon>Teleostei</taxon>
        <taxon>Protacanthopterygii</taxon>
        <taxon>Salmoniformes</taxon>
        <taxon>Salmonidae</taxon>
        <taxon>Salmoninae</taxon>
        <taxon>Salmo</taxon>
    </lineage>
</organism>